<dbReference type="Gene3D" id="3.40.50.300">
    <property type="entry name" value="P-loop containing nucleotide triphosphate hydrolases"/>
    <property type="match status" value="1"/>
</dbReference>
<dbReference type="Pfam" id="PF00004">
    <property type="entry name" value="AAA"/>
    <property type="match status" value="1"/>
</dbReference>
<dbReference type="SMART" id="SM00382">
    <property type="entry name" value="AAA"/>
    <property type="match status" value="1"/>
</dbReference>
<dbReference type="GO" id="GO:0005524">
    <property type="term" value="F:ATP binding"/>
    <property type="evidence" value="ECO:0007669"/>
    <property type="project" value="InterPro"/>
</dbReference>
<dbReference type="EMBL" id="MK500290">
    <property type="protein sequence ID" value="QBK84737.1"/>
    <property type="molecule type" value="Genomic_DNA"/>
</dbReference>
<proteinExistence type="predicted"/>
<dbReference type="InterPro" id="IPR050773">
    <property type="entry name" value="CbxX/CfxQ_RuBisCO_ESX"/>
</dbReference>
<dbReference type="SUPFAM" id="SSF52540">
    <property type="entry name" value="P-loop containing nucleoside triphosphate hydrolases"/>
    <property type="match status" value="2"/>
</dbReference>
<protein>
    <submittedName>
        <fullName evidence="2">ATPase family protein</fullName>
    </submittedName>
</protein>
<gene>
    <name evidence="2" type="ORF">LCDPAC01_02180</name>
</gene>
<dbReference type="InterPro" id="IPR003959">
    <property type="entry name" value="ATPase_AAA_core"/>
</dbReference>
<dbReference type="InterPro" id="IPR003593">
    <property type="entry name" value="AAA+_ATPase"/>
</dbReference>
<dbReference type="PANTHER" id="PTHR43392:SF2">
    <property type="entry name" value="AAA-TYPE ATPASE FAMILY PROTEIN _ ANKYRIN REPEAT FAMILY PROTEIN"/>
    <property type="match status" value="1"/>
</dbReference>
<dbReference type="InterPro" id="IPR027417">
    <property type="entry name" value="P-loop_NTPase"/>
</dbReference>
<sequence>MTVHLNEILSELKKYKPYTDNERPKVFKFINNYVELVSVLTEIQDKIIGLDSYKNKIADQFKYFVVNYHKIKTPLHGNMLNAVFYGPPGVGKTECAKLLARFWHAVGVSGTGERESDYLSILEGSNKLMQYENKLLRTRLEELSIDAVGIKTSVNRLGRKNGSKVKSVIEIRHFINKVQESCVDAVLPDLLVDMHKIEVKSPRKETKFVVLTRADIVEKYQGHTAKKVKELVNKYSGGVIMIDEAYNLCNGMRDTYGLEALTEICATMDRDPNKIRWIFAGYKDKIVDGIFKYQPGLPRRFNWKIELKSYNARNLSRIFRMQMKRNGLIVSDLEFKKISPLFNEYNKVLDNDGGSTKNLCYLMANSVKGKQWLDAIKGKELPLNYSYNSKMVRKMLETMLEEKGTEDTSYLSMYV</sequence>
<feature type="domain" description="AAA+ ATPase" evidence="1">
    <location>
        <begin position="78"/>
        <end position="307"/>
    </location>
</feature>
<evidence type="ECO:0000259" key="1">
    <source>
        <dbReference type="SMART" id="SM00382"/>
    </source>
</evidence>
<name>A0A481YNS5_9VIRU</name>
<dbReference type="PANTHER" id="PTHR43392">
    <property type="entry name" value="AAA-TYPE ATPASE FAMILY PROTEIN / ANKYRIN REPEAT FAMILY PROTEIN"/>
    <property type="match status" value="1"/>
</dbReference>
<reference evidence="2" key="1">
    <citation type="journal article" date="2019" name="MBio">
        <title>Virus Genomes from Deep Sea Sediments Expand the Ocean Megavirome and Support Independent Origins of Viral Gigantism.</title>
        <authorList>
            <person name="Backstrom D."/>
            <person name="Yutin N."/>
            <person name="Jorgensen S.L."/>
            <person name="Dharamshi J."/>
            <person name="Homa F."/>
            <person name="Zaremba-Niedwiedzka K."/>
            <person name="Spang A."/>
            <person name="Wolf Y.I."/>
            <person name="Koonin E.V."/>
            <person name="Ettema T.J."/>
        </authorList>
    </citation>
    <scope>NUCLEOTIDE SEQUENCE</scope>
</reference>
<organism evidence="2">
    <name type="scientific">Pithovirus LCDPAC01</name>
    <dbReference type="NCBI Taxonomy" id="2506600"/>
    <lineage>
        <taxon>Viruses</taxon>
        <taxon>Pithoviruses</taxon>
    </lineage>
</organism>
<dbReference type="GO" id="GO:0016887">
    <property type="term" value="F:ATP hydrolysis activity"/>
    <property type="evidence" value="ECO:0007669"/>
    <property type="project" value="InterPro"/>
</dbReference>
<evidence type="ECO:0000313" key="2">
    <source>
        <dbReference type="EMBL" id="QBK84737.1"/>
    </source>
</evidence>
<accession>A0A481YNS5</accession>